<dbReference type="PROSITE" id="PS50850">
    <property type="entry name" value="MFS"/>
    <property type="match status" value="1"/>
</dbReference>
<evidence type="ECO:0000256" key="5">
    <source>
        <dbReference type="ARBA" id="ARBA00022989"/>
    </source>
</evidence>
<dbReference type="InterPro" id="IPR036259">
    <property type="entry name" value="MFS_trans_sf"/>
</dbReference>
<feature type="transmembrane region" description="Helical" evidence="7">
    <location>
        <begin position="181"/>
        <end position="200"/>
    </location>
</feature>
<proteinExistence type="inferred from homology"/>
<dbReference type="PANTHER" id="PTHR48022">
    <property type="entry name" value="PLASTIDIC GLUCOSE TRANSPORTER 4"/>
    <property type="match status" value="1"/>
</dbReference>
<feature type="transmembrane region" description="Helical" evidence="7">
    <location>
        <begin position="115"/>
        <end position="136"/>
    </location>
</feature>
<dbReference type="AlphaFoldDB" id="A0A9Q0BC43"/>
<evidence type="ECO:0000256" key="7">
    <source>
        <dbReference type="SAM" id="Phobius"/>
    </source>
</evidence>
<dbReference type="OrthoDB" id="6612291at2759"/>
<keyword evidence="10" id="KW-1185">Reference proteome</keyword>
<keyword evidence="3" id="KW-0813">Transport</keyword>
<feature type="transmembrane region" description="Helical" evidence="7">
    <location>
        <begin position="7"/>
        <end position="26"/>
    </location>
</feature>
<dbReference type="SUPFAM" id="SSF103473">
    <property type="entry name" value="MFS general substrate transporter"/>
    <property type="match status" value="1"/>
</dbReference>
<feature type="transmembrane region" description="Helical" evidence="7">
    <location>
        <begin position="324"/>
        <end position="341"/>
    </location>
</feature>
<dbReference type="PRINTS" id="PR00171">
    <property type="entry name" value="SUGRTRNSPORT"/>
</dbReference>
<dbReference type="Proteomes" id="UP001055219">
    <property type="component" value="Unassembled WGS sequence"/>
</dbReference>
<dbReference type="GeneID" id="75826963"/>
<evidence type="ECO:0000256" key="1">
    <source>
        <dbReference type="ARBA" id="ARBA00004141"/>
    </source>
</evidence>
<dbReference type="InterPro" id="IPR005828">
    <property type="entry name" value="MFS_sugar_transport-like"/>
</dbReference>
<dbReference type="EMBL" id="JAGIXG020000048">
    <property type="protein sequence ID" value="KAI6779346.1"/>
    <property type="molecule type" value="Genomic_DNA"/>
</dbReference>
<evidence type="ECO:0000313" key="9">
    <source>
        <dbReference type="EMBL" id="KAI6779346.1"/>
    </source>
</evidence>
<feature type="transmembrane region" description="Helical" evidence="7">
    <location>
        <begin position="148"/>
        <end position="166"/>
    </location>
</feature>
<evidence type="ECO:0000256" key="2">
    <source>
        <dbReference type="ARBA" id="ARBA00010992"/>
    </source>
</evidence>
<gene>
    <name evidence="9" type="ORF">J7T54_000444</name>
</gene>
<dbReference type="GO" id="GO:0005351">
    <property type="term" value="F:carbohydrate:proton symporter activity"/>
    <property type="evidence" value="ECO:0007669"/>
    <property type="project" value="TreeGrafter"/>
</dbReference>
<evidence type="ECO:0000256" key="6">
    <source>
        <dbReference type="ARBA" id="ARBA00023136"/>
    </source>
</evidence>
<keyword evidence="6 7" id="KW-0472">Membrane</keyword>
<keyword evidence="5 7" id="KW-1133">Transmembrane helix</keyword>
<evidence type="ECO:0000313" key="10">
    <source>
        <dbReference type="Proteomes" id="UP001055219"/>
    </source>
</evidence>
<dbReference type="Pfam" id="PF00083">
    <property type="entry name" value="Sugar_tr"/>
    <property type="match status" value="2"/>
</dbReference>
<keyword evidence="4 7" id="KW-0812">Transmembrane</keyword>
<comment type="subcellular location">
    <subcellularLocation>
        <location evidence="1">Membrane</location>
        <topology evidence="1">Multi-pass membrane protein</topology>
    </subcellularLocation>
</comment>
<reference evidence="9" key="1">
    <citation type="journal article" date="2021" name="J Fungi (Basel)">
        <title>Genomic and Metabolomic Analyses of the Marine Fungus Emericellopsis cladophorae: Insights into Saltwater Adaptability Mechanisms and Its Biosynthetic Potential.</title>
        <authorList>
            <person name="Goncalves M.F.M."/>
            <person name="Hilario S."/>
            <person name="Van de Peer Y."/>
            <person name="Esteves A.C."/>
            <person name="Alves A."/>
        </authorList>
    </citation>
    <scope>NUCLEOTIDE SEQUENCE</scope>
    <source>
        <strain evidence="9">MUM 19.33</strain>
    </source>
</reference>
<organism evidence="9 10">
    <name type="scientific">Emericellopsis cladophorae</name>
    <dbReference type="NCBI Taxonomy" id="2686198"/>
    <lineage>
        <taxon>Eukaryota</taxon>
        <taxon>Fungi</taxon>
        <taxon>Dikarya</taxon>
        <taxon>Ascomycota</taxon>
        <taxon>Pezizomycotina</taxon>
        <taxon>Sordariomycetes</taxon>
        <taxon>Hypocreomycetidae</taxon>
        <taxon>Hypocreales</taxon>
        <taxon>Bionectriaceae</taxon>
        <taxon>Emericellopsis</taxon>
    </lineage>
</organism>
<dbReference type="RefSeq" id="XP_051360202.1">
    <property type="nucleotide sequence ID" value="XM_051508732.1"/>
</dbReference>
<feature type="transmembrane region" description="Helical" evidence="7">
    <location>
        <begin position="59"/>
        <end position="81"/>
    </location>
</feature>
<comment type="caution">
    <text evidence="9">The sequence shown here is derived from an EMBL/GenBank/DDBJ whole genome shotgun (WGS) entry which is preliminary data.</text>
</comment>
<dbReference type="GO" id="GO:0016020">
    <property type="term" value="C:membrane"/>
    <property type="evidence" value="ECO:0007669"/>
    <property type="project" value="UniProtKB-SubCell"/>
</dbReference>
<evidence type="ECO:0000256" key="4">
    <source>
        <dbReference type="ARBA" id="ARBA00022692"/>
    </source>
</evidence>
<feature type="transmembrane region" description="Helical" evidence="7">
    <location>
        <begin position="90"/>
        <end position="109"/>
    </location>
</feature>
<name>A0A9Q0BC43_9HYPO</name>
<feature type="transmembrane region" description="Helical" evidence="7">
    <location>
        <begin position="271"/>
        <end position="304"/>
    </location>
</feature>
<dbReference type="InterPro" id="IPR003663">
    <property type="entry name" value="Sugar/inositol_transpt"/>
</dbReference>
<comment type="similarity">
    <text evidence="2">Belongs to the major facilitator superfamily. Sugar transporter (TC 2.A.1.1) family.</text>
</comment>
<accession>A0A9Q0BC43</accession>
<dbReference type="Gene3D" id="1.20.1250.20">
    <property type="entry name" value="MFS general substrate transporter like domains"/>
    <property type="match status" value="2"/>
</dbReference>
<feature type="domain" description="Major facilitator superfamily (MFS) profile" evidence="8">
    <location>
        <begin position="13"/>
        <end position="424"/>
    </location>
</feature>
<dbReference type="InterPro" id="IPR020846">
    <property type="entry name" value="MFS_dom"/>
</dbReference>
<reference evidence="9" key="2">
    <citation type="submission" date="2022-07" db="EMBL/GenBank/DDBJ databases">
        <authorList>
            <person name="Goncalves M.F.M."/>
            <person name="Hilario S."/>
            <person name="Van De Peer Y."/>
            <person name="Esteves A.C."/>
            <person name="Alves A."/>
        </authorList>
    </citation>
    <scope>NUCLEOTIDE SEQUENCE</scope>
    <source>
        <strain evidence="9">MUM 19.33</strain>
    </source>
</reference>
<evidence type="ECO:0000259" key="8">
    <source>
        <dbReference type="PROSITE" id="PS50850"/>
    </source>
</evidence>
<dbReference type="InterPro" id="IPR050360">
    <property type="entry name" value="MFS_Sugar_Transporters"/>
</dbReference>
<evidence type="ECO:0000256" key="3">
    <source>
        <dbReference type="ARBA" id="ARBA00022448"/>
    </source>
</evidence>
<protein>
    <recommendedName>
        <fullName evidence="8">Major facilitator superfamily (MFS) profile domain-containing protein</fullName>
    </recommendedName>
</protein>
<dbReference type="PANTHER" id="PTHR48022:SF28">
    <property type="entry name" value="MAJOR FACILITATOR SUPERFAMILY (MFS) PROFILE DOMAIN-CONTAINING PROTEIN-RELATED"/>
    <property type="match status" value="1"/>
</dbReference>
<feature type="transmembrane region" description="Helical" evidence="7">
    <location>
        <begin position="348"/>
        <end position="365"/>
    </location>
</feature>
<sequence>MTILTGRVLNWAITATAGSGFLLFGYDQGVMSGLLTGYAFTRTFPEIDTTDTGNGSPTLQGLVVAIYEIGCFLGAIGCFLFGERIGRRKCVMLGCVILSIGAVLQAAAFGIPEMIVGRVVAGIGNGMNTSTIPVWHSALMKAKNRGRGLAIELAINIFGVMLSYWVDYGMSYVSNDAQFRFPLALQIYFAIVTFVGILVLPESPRWLIAHDRHDEARQILWALQKDYKTRSIDDEDLSRTVAEIQHTVKEEREAAEAGSFAMILKNGEQKFLIRTLLGIGIVATVMLFLFNFFFAVGLLAIPWLLPAEYAPLAIRTRAAALSTASNWVFTFLVVMITPVSIDSIGWKTYVYFCVFNFCFIPLIYFCYPETQWLSLEQIDKLFTGPKILLHWDKSMGVPGEAPSKTALGDDGIVMHNEDEKAELK</sequence>